<organism evidence="4 5">
    <name type="scientific">Methanogenium organophilum</name>
    <dbReference type="NCBI Taxonomy" id="2199"/>
    <lineage>
        <taxon>Archaea</taxon>
        <taxon>Methanobacteriati</taxon>
        <taxon>Methanobacteriota</taxon>
        <taxon>Stenosarchaea group</taxon>
        <taxon>Methanomicrobia</taxon>
        <taxon>Methanomicrobiales</taxon>
        <taxon>Methanomicrobiaceae</taxon>
        <taxon>Methanogenium</taxon>
    </lineage>
</organism>
<protein>
    <submittedName>
        <fullName evidence="4">AarF/UbiB family protein</fullName>
    </submittedName>
</protein>
<feature type="transmembrane region" description="Helical" evidence="2">
    <location>
        <begin position="517"/>
        <end position="538"/>
    </location>
</feature>
<feature type="domain" description="ABC1 atypical kinase-like" evidence="3">
    <location>
        <begin position="87"/>
        <end position="330"/>
    </location>
</feature>
<gene>
    <name evidence="4" type="ORF">OU421_03815</name>
</gene>
<evidence type="ECO:0000313" key="4">
    <source>
        <dbReference type="EMBL" id="WAI02007.1"/>
    </source>
</evidence>
<dbReference type="KEGG" id="mou:OU421_03815"/>
<keyword evidence="5" id="KW-1185">Reference proteome</keyword>
<dbReference type="InterPro" id="IPR011009">
    <property type="entry name" value="Kinase-like_dom_sf"/>
</dbReference>
<keyword evidence="2" id="KW-1133">Transmembrane helix</keyword>
<keyword evidence="2" id="KW-0812">Transmembrane</keyword>
<dbReference type="Pfam" id="PF03109">
    <property type="entry name" value="ABC1"/>
    <property type="match status" value="1"/>
</dbReference>
<comment type="similarity">
    <text evidence="1">Belongs to the protein kinase superfamily. ADCK protein kinase family.</text>
</comment>
<evidence type="ECO:0000259" key="3">
    <source>
        <dbReference type="Pfam" id="PF03109"/>
    </source>
</evidence>
<dbReference type="SUPFAM" id="SSF56112">
    <property type="entry name" value="Protein kinase-like (PK-like)"/>
    <property type="match status" value="1"/>
</dbReference>
<evidence type="ECO:0000313" key="5">
    <source>
        <dbReference type="Proteomes" id="UP001163096"/>
    </source>
</evidence>
<reference evidence="4" key="1">
    <citation type="submission" date="2022-11" db="EMBL/GenBank/DDBJ databases">
        <title>Complete genome sequence of Methanogenium organophilum DSM 3596.</title>
        <authorList>
            <person name="Chen S.-C."/>
            <person name="Lai S.-J."/>
            <person name="You Y.-T."/>
        </authorList>
    </citation>
    <scope>NUCLEOTIDE SEQUENCE</scope>
    <source>
        <strain evidence="4">DSM 3596</strain>
    </source>
</reference>
<name>A0A9X9T9D8_METOG</name>
<feature type="transmembrane region" description="Helical" evidence="2">
    <location>
        <begin position="491"/>
        <end position="511"/>
    </location>
</feature>
<sequence length="547" mass="61753">MVTRLRRYSQIADVLIKYGFGIALEQLHPGTTSRRLFRRKAPVSDLSDYERIRLALEELGPTFIKFGQIVSTRREMLPPELIAELQKLTDKVPSLSFGEVQPTIEKYCGPINEVFEYLEETPIAAASLSQVHRGMLRDGTLVAVKVQRPGIEGLIEVDLAILQSFAERIESRYPEMKIYNPTGMVREFAIQIRRELDFANDGRNADRLRPIVSEVPHVRVPDIHWHYSGKRVLVMEYITGVRVDDVASIRLIGANPHDVANRGTKCYIKQILKYGFFHADPHGGNLLVDMSGDLVFLDFGSIAIIRSERKDAIITLLLGIIEDDVDEIVDSFVDLGVNIEDKFMESFKDDLYTILSEYSGQSIEEFDLSGLMNQIPGLLNRYHLQVPMNLMQVIKVIAMVLDTGKHLDPNFHFSTEVGPYIKEMEIERILSRDTIRYMAKETMNIVDDVLSVPKSLNRALTKATDGSINIDVAATDILHLSRSIDRASNKMLVGFVVGAIVIGSSMMLFLSPEETSVPYNLALFGYLSAFVIGVYSVYRVWKIPGYE</sequence>
<accession>A0A9X9T9D8</accession>
<dbReference type="AlphaFoldDB" id="A0A9X9T9D8"/>
<dbReference type="PANTHER" id="PTHR10566:SF113">
    <property type="entry name" value="PROTEIN ACTIVITY OF BC1 COMPLEX KINASE 7, CHLOROPLASTIC"/>
    <property type="match status" value="1"/>
</dbReference>
<proteinExistence type="inferred from homology"/>
<dbReference type="EMBL" id="CP113361">
    <property type="protein sequence ID" value="WAI02007.1"/>
    <property type="molecule type" value="Genomic_DNA"/>
</dbReference>
<dbReference type="GeneID" id="76834199"/>
<dbReference type="RefSeq" id="WP_268187285.1">
    <property type="nucleotide sequence ID" value="NZ_CP113361.1"/>
</dbReference>
<keyword evidence="2" id="KW-0472">Membrane</keyword>
<dbReference type="InterPro" id="IPR050154">
    <property type="entry name" value="UbiB_kinase"/>
</dbReference>
<evidence type="ECO:0000256" key="2">
    <source>
        <dbReference type="SAM" id="Phobius"/>
    </source>
</evidence>
<dbReference type="PANTHER" id="PTHR10566">
    <property type="entry name" value="CHAPERONE-ACTIVITY OF BC1 COMPLEX CABC1 -RELATED"/>
    <property type="match status" value="1"/>
</dbReference>
<evidence type="ECO:0000256" key="1">
    <source>
        <dbReference type="ARBA" id="ARBA00009670"/>
    </source>
</evidence>
<dbReference type="InterPro" id="IPR004147">
    <property type="entry name" value="ABC1_dom"/>
</dbReference>
<dbReference type="Proteomes" id="UP001163096">
    <property type="component" value="Chromosome"/>
</dbReference>
<dbReference type="CDD" id="cd05121">
    <property type="entry name" value="ABC1_ADCK3-like"/>
    <property type="match status" value="1"/>
</dbReference>